<evidence type="ECO:0000259" key="1">
    <source>
        <dbReference type="SMART" id="SM00198"/>
    </source>
</evidence>
<dbReference type="SMART" id="SM00198">
    <property type="entry name" value="SCP"/>
    <property type="match status" value="1"/>
</dbReference>
<dbReference type="Gene3D" id="3.40.33.10">
    <property type="entry name" value="CAP"/>
    <property type="match status" value="1"/>
</dbReference>
<gene>
    <name evidence="2" type="primary">ORF93316</name>
    <name evidence="3" type="synonym">ORF93318</name>
</gene>
<dbReference type="GO" id="GO:0005576">
    <property type="term" value="C:extracellular region"/>
    <property type="evidence" value="ECO:0007669"/>
    <property type="project" value="InterPro"/>
</dbReference>
<proteinExistence type="predicted"/>
<dbReference type="InterPro" id="IPR014044">
    <property type="entry name" value="CAP_dom"/>
</dbReference>
<dbReference type="FunFam" id="3.40.33.10:FF:000002">
    <property type="entry name" value="Golgi-associated plant pathogenesis-related protein 1"/>
    <property type="match status" value="1"/>
</dbReference>
<dbReference type="InterPro" id="IPR035940">
    <property type="entry name" value="CAP_sf"/>
</dbReference>
<protein>
    <recommendedName>
        <fullName evidence="1">SCP domain-containing protein</fullName>
    </recommendedName>
</protein>
<dbReference type="PRINTS" id="PR00837">
    <property type="entry name" value="V5TPXLIKE"/>
</dbReference>
<dbReference type="SUPFAM" id="SSF55797">
    <property type="entry name" value="PR-1-like"/>
    <property type="match status" value="1"/>
</dbReference>
<evidence type="ECO:0000313" key="3">
    <source>
        <dbReference type="EMBL" id="CEK74953.1"/>
    </source>
</evidence>
<dbReference type="EMBL" id="HACG01028088">
    <property type="protein sequence ID" value="CEK74953.1"/>
    <property type="molecule type" value="Transcribed_RNA"/>
</dbReference>
<dbReference type="Pfam" id="PF00188">
    <property type="entry name" value="CAP"/>
    <property type="match status" value="1"/>
</dbReference>
<sequence length="167" mass="18618">MGCWISKRGKPARGETSIKDFRAQTLKAHNQRRKKHGSPALKLSSNLNEYAQKWADHLVKSKTFQHSDCKMNGTQLGENIATKWSSDHADYTGEEVTEQWYDEIKKHNFSSEGSTGTGHFTQVVWKETKQLGVGKAKDGNGKIIIVASYLPAGNLIGSFTKNVLPLK</sequence>
<dbReference type="InterPro" id="IPR034113">
    <property type="entry name" value="SCP_GAPR1-like"/>
</dbReference>
<evidence type="ECO:0000313" key="2">
    <source>
        <dbReference type="EMBL" id="CEK74952.1"/>
    </source>
</evidence>
<dbReference type="InterPro" id="IPR018244">
    <property type="entry name" value="Allrgn_V5/Tpx1_CS"/>
</dbReference>
<dbReference type="PROSITE" id="PS01009">
    <property type="entry name" value="CRISP_1"/>
    <property type="match status" value="1"/>
</dbReference>
<reference evidence="2" key="1">
    <citation type="submission" date="2014-12" db="EMBL/GenBank/DDBJ databases">
        <title>Insight into the proteome of Arion vulgaris.</title>
        <authorList>
            <person name="Aradska J."/>
            <person name="Bulat T."/>
            <person name="Smidak R."/>
            <person name="Sarate P."/>
            <person name="Gangsoo J."/>
            <person name="Sialana F."/>
            <person name="Bilban M."/>
            <person name="Lubec G."/>
        </authorList>
    </citation>
    <scope>NUCLEOTIDE SEQUENCE</scope>
    <source>
        <tissue evidence="2">Skin</tissue>
    </source>
</reference>
<dbReference type="CDD" id="cd05382">
    <property type="entry name" value="CAP_GAPR1-like"/>
    <property type="match status" value="1"/>
</dbReference>
<accession>A0A0B7A2Z1</accession>
<dbReference type="AlphaFoldDB" id="A0A0B7A2Z1"/>
<dbReference type="EMBL" id="HACG01028087">
    <property type="protein sequence ID" value="CEK74952.1"/>
    <property type="molecule type" value="Transcribed_RNA"/>
</dbReference>
<name>A0A0B7A2Z1_9EUPU</name>
<dbReference type="InterPro" id="IPR001283">
    <property type="entry name" value="CRISP-related"/>
</dbReference>
<dbReference type="PANTHER" id="PTHR10334">
    <property type="entry name" value="CYSTEINE-RICH SECRETORY PROTEIN-RELATED"/>
    <property type="match status" value="1"/>
</dbReference>
<feature type="domain" description="SCP" evidence="1">
    <location>
        <begin position="20"/>
        <end position="157"/>
    </location>
</feature>
<organism evidence="2">
    <name type="scientific">Arion vulgaris</name>
    <dbReference type="NCBI Taxonomy" id="1028688"/>
    <lineage>
        <taxon>Eukaryota</taxon>
        <taxon>Metazoa</taxon>
        <taxon>Spiralia</taxon>
        <taxon>Lophotrochozoa</taxon>
        <taxon>Mollusca</taxon>
        <taxon>Gastropoda</taxon>
        <taxon>Heterobranchia</taxon>
        <taxon>Euthyneura</taxon>
        <taxon>Panpulmonata</taxon>
        <taxon>Eupulmonata</taxon>
        <taxon>Stylommatophora</taxon>
        <taxon>Helicina</taxon>
        <taxon>Arionoidea</taxon>
        <taxon>Arionidae</taxon>
        <taxon>Arion</taxon>
    </lineage>
</organism>